<dbReference type="Proteomes" id="UP000323506">
    <property type="component" value="Chromosome D06"/>
</dbReference>
<protein>
    <submittedName>
        <fullName evidence="1">Uncharacterized protein</fullName>
    </submittedName>
</protein>
<gene>
    <name evidence="1" type="ORF">ES288_D06G029600v1</name>
</gene>
<evidence type="ECO:0000313" key="1">
    <source>
        <dbReference type="EMBL" id="TYG63431.1"/>
    </source>
</evidence>
<dbReference type="EMBL" id="CM017706">
    <property type="protein sequence ID" value="TYG63431.1"/>
    <property type="molecule type" value="Genomic_DNA"/>
</dbReference>
<accession>A0A5D2C1D6</accession>
<sequence>MRRFRLQSPSYSSPTQIEAERDVHSLQQRYGVRDRGRGTYGGVGVARVERKAEGSASLSCCGGGLVSRNPRGSVCDFSGVGPFGLSRVLGYRFNWVCNLGLVGCV</sequence>
<evidence type="ECO:0000313" key="2">
    <source>
        <dbReference type="Proteomes" id="UP000323506"/>
    </source>
</evidence>
<dbReference type="AlphaFoldDB" id="A0A5D2C1D6"/>
<keyword evidence="2" id="KW-1185">Reference proteome</keyword>
<organism evidence="1 2">
    <name type="scientific">Gossypium darwinii</name>
    <name type="common">Darwin's cotton</name>
    <name type="synonym">Gossypium barbadense var. darwinii</name>
    <dbReference type="NCBI Taxonomy" id="34276"/>
    <lineage>
        <taxon>Eukaryota</taxon>
        <taxon>Viridiplantae</taxon>
        <taxon>Streptophyta</taxon>
        <taxon>Embryophyta</taxon>
        <taxon>Tracheophyta</taxon>
        <taxon>Spermatophyta</taxon>
        <taxon>Magnoliopsida</taxon>
        <taxon>eudicotyledons</taxon>
        <taxon>Gunneridae</taxon>
        <taxon>Pentapetalae</taxon>
        <taxon>rosids</taxon>
        <taxon>malvids</taxon>
        <taxon>Malvales</taxon>
        <taxon>Malvaceae</taxon>
        <taxon>Malvoideae</taxon>
        <taxon>Gossypium</taxon>
    </lineage>
</organism>
<proteinExistence type="predicted"/>
<name>A0A5D2C1D6_GOSDA</name>
<reference evidence="1 2" key="1">
    <citation type="submission" date="2019-06" db="EMBL/GenBank/DDBJ databases">
        <title>WGS assembly of Gossypium darwinii.</title>
        <authorList>
            <person name="Chen Z.J."/>
            <person name="Sreedasyam A."/>
            <person name="Ando A."/>
            <person name="Song Q."/>
            <person name="De L."/>
            <person name="Hulse-Kemp A."/>
            <person name="Ding M."/>
            <person name="Ye W."/>
            <person name="Kirkbride R."/>
            <person name="Jenkins J."/>
            <person name="Plott C."/>
            <person name="Lovell J."/>
            <person name="Lin Y.-M."/>
            <person name="Vaughn R."/>
            <person name="Liu B."/>
            <person name="Li W."/>
            <person name="Simpson S."/>
            <person name="Scheffler B."/>
            <person name="Saski C."/>
            <person name="Grover C."/>
            <person name="Hu G."/>
            <person name="Conover J."/>
            <person name="Carlson J."/>
            <person name="Shu S."/>
            <person name="Boston L."/>
            <person name="Williams M."/>
            <person name="Peterson D."/>
            <person name="Mcgee K."/>
            <person name="Jones D."/>
            <person name="Wendel J."/>
            <person name="Stelly D."/>
            <person name="Grimwood J."/>
            <person name="Schmutz J."/>
        </authorList>
    </citation>
    <scope>NUCLEOTIDE SEQUENCE [LARGE SCALE GENOMIC DNA]</scope>
    <source>
        <strain evidence="1">1808015.09</strain>
    </source>
</reference>